<dbReference type="KEGG" id="acom:CEW83_16195"/>
<dbReference type="Pfam" id="PF13188">
    <property type="entry name" value="PAS_8"/>
    <property type="match status" value="1"/>
</dbReference>
<dbReference type="InterPro" id="IPR013656">
    <property type="entry name" value="PAS_4"/>
</dbReference>
<feature type="domain" description="PAC" evidence="3">
    <location>
        <begin position="404"/>
        <end position="457"/>
    </location>
</feature>
<dbReference type="CDD" id="cd00130">
    <property type="entry name" value="PAS"/>
    <property type="match status" value="4"/>
</dbReference>
<keyword evidence="1" id="KW-0472">Membrane</keyword>
<dbReference type="PROSITE" id="PS50112">
    <property type="entry name" value="PAS"/>
    <property type="match status" value="3"/>
</dbReference>
<feature type="transmembrane region" description="Helical" evidence="1">
    <location>
        <begin position="12"/>
        <end position="31"/>
    </location>
</feature>
<dbReference type="InterPro" id="IPR000700">
    <property type="entry name" value="PAS-assoc_C"/>
</dbReference>
<dbReference type="Proteomes" id="UP000244930">
    <property type="component" value="Chromosome"/>
</dbReference>
<dbReference type="CDD" id="cd12915">
    <property type="entry name" value="PDC2_DGC_like"/>
    <property type="match status" value="1"/>
</dbReference>
<evidence type="ECO:0000259" key="2">
    <source>
        <dbReference type="PROSITE" id="PS50112"/>
    </source>
</evidence>
<feature type="domain" description="PAC" evidence="3">
    <location>
        <begin position="666"/>
        <end position="718"/>
    </location>
</feature>
<dbReference type="InterPro" id="IPR052155">
    <property type="entry name" value="Biofilm_reg_signaling"/>
</dbReference>
<dbReference type="CDD" id="cd01949">
    <property type="entry name" value="GGDEF"/>
    <property type="match status" value="1"/>
</dbReference>
<dbReference type="GO" id="GO:0003824">
    <property type="term" value="F:catalytic activity"/>
    <property type="evidence" value="ECO:0007669"/>
    <property type="project" value="UniProtKB-ARBA"/>
</dbReference>
<protein>
    <recommendedName>
        <fullName evidence="7">Sensor domain-containing diguanylate cyclase</fullName>
    </recommendedName>
</protein>
<dbReference type="Pfam" id="PF08447">
    <property type="entry name" value="PAS_3"/>
    <property type="match status" value="3"/>
</dbReference>
<dbReference type="SMART" id="SM00091">
    <property type="entry name" value="PAS"/>
    <property type="match status" value="5"/>
</dbReference>
<evidence type="ECO:0000256" key="1">
    <source>
        <dbReference type="SAM" id="Phobius"/>
    </source>
</evidence>
<dbReference type="AlphaFoldDB" id="A0A2U8GT17"/>
<dbReference type="Pfam" id="PF00990">
    <property type="entry name" value="GGDEF"/>
    <property type="match status" value="1"/>
</dbReference>
<dbReference type="InterPro" id="IPR001610">
    <property type="entry name" value="PAC"/>
</dbReference>
<dbReference type="PANTHER" id="PTHR44757:SF2">
    <property type="entry name" value="BIOFILM ARCHITECTURE MAINTENANCE PROTEIN MBAA"/>
    <property type="match status" value="1"/>
</dbReference>
<keyword evidence="6" id="KW-1185">Reference proteome</keyword>
<dbReference type="SUPFAM" id="SSF55073">
    <property type="entry name" value="Nucleotide cyclase"/>
    <property type="match status" value="1"/>
</dbReference>
<dbReference type="PANTHER" id="PTHR44757">
    <property type="entry name" value="DIGUANYLATE CYCLASE DGCP"/>
    <property type="match status" value="1"/>
</dbReference>
<feature type="domain" description="GGDEF" evidence="4">
    <location>
        <begin position="993"/>
        <end position="1124"/>
    </location>
</feature>
<dbReference type="Gene3D" id="3.30.450.20">
    <property type="entry name" value="PAS domain"/>
    <property type="match status" value="7"/>
</dbReference>
<dbReference type="RefSeq" id="WP_108950263.1">
    <property type="nucleotide sequence ID" value="NZ_CP022187.1"/>
</dbReference>
<gene>
    <name evidence="5" type="ORF">CEW83_16195</name>
</gene>
<name>A0A2U8GT17_9RHOO</name>
<dbReference type="PROSITE" id="PS50887">
    <property type="entry name" value="GGDEF"/>
    <property type="match status" value="1"/>
</dbReference>
<dbReference type="InterPro" id="IPR029787">
    <property type="entry name" value="Nucleotide_cyclase"/>
</dbReference>
<dbReference type="InterPro" id="IPR043128">
    <property type="entry name" value="Rev_trsase/Diguanyl_cyclase"/>
</dbReference>
<proteinExistence type="predicted"/>
<feature type="transmembrane region" description="Helical" evidence="1">
    <location>
        <begin position="298"/>
        <end position="316"/>
    </location>
</feature>
<dbReference type="PROSITE" id="PS50113">
    <property type="entry name" value="PAC"/>
    <property type="match status" value="4"/>
</dbReference>
<dbReference type="SUPFAM" id="SSF55785">
    <property type="entry name" value="PYP-like sensor domain (PAS domain)"/>
    <property type="match status" value="5"/>
</dbReference>
<feature type="domain" description="PAS" evidence="2">
    <location>
        <begin position="458"/>
        <end position="534"/>
    </location>
</feature>
<keyword evidence="1" id="KW-1133">Transmembrane helix</keyword>
<dbReference type="Gene3D" id="3.30.70.270">
    <property type="match status" value="1"/>
</dbReference>
<feature type="domain" description="PAC" evidence="3">
    <location>
        <begin position="537"/>
        <end position="588"/>
    </location>
</feature>
<dbReference type="CDD" id="cd12914">
    <property type="entry name" value="PDC1_DGC_like"/>
    <property type="match status" value="1"/>
</dbReference>
<dbReference type="NCBIfam" id="TIGR00229">
    <property type="entry name" value="sensory_box"/>
    <property type="match status" value="4"/>
</dbReference>
<dbReference type="FunFam" id="3.30.70.270:FF:000001">
    <property type="entry name" value="Diguanylate cyclase domain protein"/>
    <property type="match status" value="1"/>
</dbReference>
<evidence type="ECO:0000313" key="6">
    <source>
        <dbReference type="Proteomes" id="UP000244930"/>
    </source>
</evidence>
<dbReference type="InterPro" id="IPR035965">
    <property type="entry name" value="PAS-like_dom_sf"/>
</dbReference>
<dbReference type="InterPro" id="IPR013655">
    <property type="entry name" value="PAS_fold_3"/>
</dbReference>
<sequence length="1132" mass="125868">MRVLASLKYVLSPRAVIGWAVLLVALFIYWASLLQSNEQQLLDAERQARLRAGQTAQALAAQVESMVLDIDHIARNMASAWISGDDERLRQAVVEASDALPEGALVQASVADGEGYMVFSNLGLPAEGESRVSIADRAHFKAHGSGIVPALYISHPVFGRVSQRWSVQFSRPVLTHGVFAGVVVISISPEYLAQSFRQIFPDPTDVVALLREDGAYLTRSHLLEEVLGKSVPDVRPFIGDLGAQQGSYDAVAAVDGVERFYAWQRVAAYPVVVSLGLDKGVAMGGIAEAVDAAVLHNLFGSALLLLAAAWITWLFAQKRRDFAHLNESGERFELALRGGDLGSWDWDLASGRIQGNARWAQMLGYDEDEAEHDLKSLSRLTHPDDWDAVQSALDAHFRGERDYYEADYRARHRDGHWVWVHSRGEIMARDKNGDPVRMVGTHLDITERKLAEARELDLRARLSKLVEQVPGMVYQYLERTDGTSCFPYVSPGVIDIYGISPAEVEVSAARVFAVIHPDDLLRVKASIRDSARQLSIWRCEYRVCTEDGKVRWLLGHSSPERTPEGHTLWHGYIQDVSEAHAAADALRHSEARLRLTVAAVRDGLWEWDLDSGEAQWDARCYSMAGYAEGAIESTHDAFMALVHPRDRARIKSSLSNQIRFRPDEVATEEFRVKKGSGDWLWIEWRGSVVEREHGVPKKMIGTITDVTQRVAANQFRRALLDQNAAAIVVSSPDRYVLYANERAHQIFAPPGEMLQGVELRTLHVDDASWQAMGGYVDTLRASGFARFEYPLRDADGKARWFDMHGTVLDQEQPDSEMLWTLVDITERKAAEAALITERTRLTALLERFPGGVLLEDSADRIVMVNQGLCELLSIPLPSSSLVGMTRQSLGERFPELDLRWLQLEEGAHVGLAHTIEIDAAGNQAFEVDWVTIMHGDERLGHVWLVRDITGRKLYERKLAALAATDPLTTLPNRRSFMAELERTVAEQQSVDDRPGALLMLDIDHFKRVNDTYGHPVGDRVLKHLADVITKVLRREDVAGRLGGEEFAVLLRGTTNETSFGLAERLRWAVCNAPLDCDDGLIQITISIGLAVFDGAPAESMLSRADQALYEAKEGGRNRVCMWSGGGRLLSAG</sequence>
<keyword evidence="1" id="KW-0812">Transmembrane</keyword>
<dbReference type="Pfam" id="PF08448">
    <property type="entry name" value="PAS_4"/>
    <property type="match status" value="1"/>
</dbReference>
<dbReference type="InterPro" id="IPR000160">
    <property type="entry name" value="GGDEF_dom"/>
</dbReference>
<evidence type="ECO:0000259" key="4">
    <source>
        <dbReference type="PROSITE" id="PS50887"/>
    </source>
</evidence>
<dbReference type="NCBIfam" id="TIGR00254">
    <property type="entry name" value="GGDEF"/>
    <property type="match status" value="1"/>
</dbReference>
<feature type="domain" description="PAS" evidence="2">
    <location>
        <begin position="356"/>
        <end position="400"/>
    </location>
</feature>
<feature type="domain" description="PAS" evidence="2">
    <location>
        <begin position="589"/>
        <end position="661"/>
    </location>
</feature>
<accession>A0A2U8GT17</accession>
<dbReference type="SMART" id="SM00267">
    <property type="entry name" value="GGDEF"/>
    <property type="match status" value="1"/>
</dbReference>
<evidence type="ECO:0000313" key="5">
    <source>
        <dbReference type="EMBL" id="AWI76564.1"/>
    </source>
</evidence>
<dbReference type="InterPro" id="IPR000014">
    <property type="entry name" value="PAS"/>
</dbReference>
<dbReference type="EMBL" id="CP022187">
    <property type="protein sequence ID" value="AWI76564.1"/>
    <property type="molecule type" value="Genomic_DNA"/>
</dbReference>
<reference evidence="5 6" key="1">
    <citation type="submission" date="2017-06" db="EMBL/GenBank/DDBJ databases">
        <title>Azoarcus.</title>
        <authorList>
            <person name="Woo J.-H."/>
            <person name="Kim H.-S."/>
        </authorList>
    </citation>
    <scope>NUCLEOTIDE SEQUENCE [LARGE SCALE GENOMIC DNA]</scope>
    <source>
        <strain evidence="5 6">TSPY31</strain>
    </source>
</reference>
<evidence type="ECO:0000259" key="3">
    <source>
        <dbReference type="PROSITE" id="PS50113"/>
    </source>
</evidence>
<evidence type="ECO:0008006" key="7">
    <source>
        <dbReference type="Google" id="ProtNLM"/>
    </source>
</evidence>
<organism evidence="5 6">
    <name type="scientific">Parazoarcus communis</name>
    <dbReference type="NCBI Taxonomy" id="41977"/>
    <lineage>
        <taxon>Bacteria</taxon>
        <taxon>Pseudomonadati</taxon>
        <taxon>Pseudomonadota</taxon>
        <taxon>Betaproteobacteria</taxon>
        <taxon>Rhodocyclales</taxon>
        <taxon>Zoogloeaceae</taxon>
        <taxon>Parazoarcus</taxon>
    </lineage>
</organism>
<dbReference type="SMART" id="SM00086">
    <property type="entry name" value="PAC"/>
    <property type="match status" value="4"/>
</dbReference>
<feature type="domain" description="PAC" evidence="3">
    <location>
        <begin position="785"/>
        <end position="836"/>
    </location>
</feature>